<keyword evidence="7" id="KW-1185">Reference proteome</keyword>
<dbReference type="Pfam" id="PF00617">
    <property type="entry name" value="RasGEF"/>
    <property type="match status" value="1"/>
</dbReference>
<dbReference type="InterPro" id="IPR023578">
    <property type="entry name" value="Ras_GEF_dom_sf"/>
</dbReference>
<feature type="compositionally biased region" description="Polar residues" evidence="3">
    <location>
        <begin position="604"/>
        <end position="615"/>
    </location>
</feature>
<sequence>MAPYTLGFGEIRFQATSDNSKDQKLPFRTKLSPELPDLRLRTANESKKLAMSSSSQTAFRSRSKTLPLPSRVKIEKKIVQEPKTRSPLSFRRLADLLKRKKKRSKGASDSFNVPLERQTWFHGKITADFAERYLRRDGNFLVREDPAKPGSCFIVVRHKRSAVHIPIVKVNSSKGTRIKYRTEESENSFDSICELIHYYVTEKKPLTPNTSAVITHAVSRDATLLSSDDLKSMNSNHHNRYVTNTVPANACPLNPPGTGPLRQRRIDKPTRKNSDPGLHLEVNTNGVKMRHFTMDSQVKINVPSSPEKLSWTIQPKQREKIPEAFLAKAEKEENLPFYETPLGEKKVEDLKETLQTSEPFYEDPNEKESLENYYDKPGEKEKSPTSVGDMEKIKPSDEKEELEKNDGYYDRPANGINDQDFYDKPSPIESSEEHYDKPPRQSSQASLSNTSREQSQEDVYDKPRRSIDCLYDTPRASQDNLYDKPPPKPKRTESFRNSDPTVSSKIPPKLVSRCSAPALRTYDSDASARRGPSFEALPEKRHSGAEVFLRKATSKNSSPGGVSLESEAYYSTPPSRQTESPLSSKSDLGSPENLDIYDVPTESGAISEQELTPSKPTDGEKENQTSPNVADNRPKRSGSVDKQGIFLNVMKKIGENLLSPFLEIDCLALARHLTRVDLIQLWGEEPQRQSWSIEDGTGGAKGLEILTLPQGRDQRAQLLSRFSNVRHWVATLVVAAGDLGTRGKVLKKLIELADVLSDKLGNLVSFMAVMEGLSLPQVTRLHHAWSCLHRQCSSTAILYHSTLKPLAGLLSSGAPSPFPGVSLPYIIPLVRYLEMTPEEILSDWTHAEVDLGLETISAHLDSGRILTQQLEEFRVEAINHLRKDDFVVDAKLIDYFQEKVNIGNVLGLGPDSTNRTNKLRTLLQWLSENAEHLTSAETSGV</sequence>
<dbReference type="SMART" id="SM00147">
    <property type="entry name" value="RasGEF"/>
    <property type="match status" value="1"/>
</dbReference>
<dbReference type="InterPro" id="IPR001895">
    <property type="entry name" value="RASGEF_cat_dom"/>
</dbReference>
<dbReference type="GO" id="GO:0007264">
    <property type="term" value="P:small GTPase-mediated signal transduction"/>
    <property type="evidence" value="ECO:0007669"/>
    <property type="project" value="InterPro"/>
</dbReference>
<dbReference type="InterPro" id="IPR000980">
    <property type="entry name" value="SH2"/>
</dbReference>
<dbReference type="PANTHER" id="PTHR14247:SF8">
    <property type="entry name" value="RAS-GEF DOMAIN-CONTAINING PROTEIN"/>
    <property type="match status" value="1"/>
</dbReference>
<dbReference type="PROSITE" id="PS50001">
    <property type="entry name" value="SH2"/>
    <property type="match status" value="1"/>
</dbReference>
<evidence type="ECO:0000256" key="1">
    <source>
        <dbReference type="PROSITE-ProRule" id="PRU00168"/>
    </source>
</evidence>
<reference evidence="6 7" key="1">
    <citation type="journal article" date="2018" name="Sci. Rep.">
        <title>Comparative analysis of the Pocillopora damicornis genome highlights role of immune system in coral evolution.</title>
        <authorList>
            <person name="Cunning R."/>
            <person name="Bay R.A."/>
            <person name="Gillette P."/>
            <person name="Baker A.C."/>
            <person name="Traylor-Knowles N."/>
        </authorList>
    </citation>
    <scope>NUCLEOTIDE SEQUENCE [LARGE SCALE GENOMIC DNA]</scope>
    <source>
        <strain evidence="6">RSMAS</strain>
        <tissue evidence="6">Whole animal</tissue>
    </source>
</reference>
<dbReference type="STRING" id="46731.A0A3M6TBA0"/>
<dbReference type="PROSITE" id="PS50009">
    <property type="entry name" value="RASGEF_CAT"/>
    <property type="match status" value="1"/>
</dbReference>
<comment type="caution">
    <text evidence="6">The sequence shown here is derived from an EMBL/GenBank/DDBJ whole genome shotgun (WGS) entry which is preliminary data.</text>
</comment>
<feature type="compositionally biased region" description="Basic and acidic residues" evidence="3">
    <location>
        <begin position="481"/>
        <end position="496"/>
    </location>
</feature>
<dbReference type="OrthoDB" id="2412973at2759"/>
<keyword evidence="2" id="KW-0727">SH2 domain</keyword>
<evidence type="ECO:0000259" key="5">
    <source>
        <dbReference type="PROSITE" id="PS50009"/>
    </source>
</evidence>
<evidence type="ECO:0000313" key="7">
    <source>
        <dbReference type="Proteomes" id="UP000275408"/>
    </source>
</evidence>
<evidence type="ECO:0000313" key="6">
    <source>
        <dbReference type="EMBL" id="RMX38662.1"/>
    </source>
</evidence>
<gene>
    <name evidence="6" type="ORF">pdam_00005877</name>
</gene>
<feature type="compositionally biased region" description="Polar residues" evidence="3">
    <location>
        <begin position="440"/>
        <end position="453"/>
    </location>
</feature>
<dbReference type="InterPro" id="IPR051853">
    <property type="entry name" value="SH2-Ras-GEF_adapter"/>
</dbReference>
<feature type="domain" description="Ras-GEF" evidence="5">
    <location>
        <begin position="665"/>
        <end position="911"/>
    </location>
</feature>
<keyword evidence="1" id="KW-0344">Guanine-nucleotide releasing factor</keyword>
<evidence type="ECO:0008006" key="8">
    <source>
        <dbReference type="Google" id="ProtNLM"/>
    </source>
</evidence>
<dbReference type="Proteomes" id="UP000275408">
    <property type="component" value="Unassembled WGS sequence"/>
</dbReference>
<dbReference type="SMART" id="SM00252">
    <property type="entry name" value="SH2"/>
    <property type="match status" value="1"/>
</dbReference>
<dbReference type="PANTHER" id="PTHR14247">
    <property type="entry name" value="BREAST CANCER ANTI-ESTROGEN RESISTANCE PROTEIN 3 HOMOLOG-LIKE PROTEIN"/>
    <property type="match status" value="1"/>
</dbReference>
<dbReference type="Gene3D" id="3.30.505.10">
    <property type="entry name" value="SH2 domain"/>
    <property type="match status" value="1"/>
</dbReference>
<dbReference type="InterPro" id="IPR036860">
    <property type="entry name" value="SH2_dom_sf"/>
</dbReference>
<dbReference type="EMBL" id="RCHS01003956">
    <property type="protein sequence ID" value="RMX38662.1"/>
    <property type="molecule type" value="Genomic_DNA"/>
</dbReference>
<evidence type="ECO:0000256" key="3">
    <source>
        <dbReference type="SAM" id="MobiDB-lite"/>
    </source>
</evidence>
<evidence type="ECO:0000259" key="4">
    <source>
        <dbReference type="PROSITE" id="PS50001"/>
    </source>
</evidence>
<evidence type="ECO:0000256" key="2">
    <source>
        <dbReference type="PROSITE-ProRule" id="PRU00191"/>
    </source>
</evidence>
<feature type="compositionally biased region" description="Polar residues" evidence="3">
    <location>
        <begin position="572"/>
        <end position="587"/>
    </location>
</feature>
<dbReference type="SUPFAM" id="SSF48366">
    <property type="entry name" value="Ras GEF"/>
    <property type="match status" value="1"/>
</dbReference>
<name>A0A3M6TBA0_POCDA</name>
<dbReference type="GO" id="GO:0005085">
    <property type="term" value="F:guanyl-nucleotide exchange factor activity"/>
    <property type="evidence" value="ECO:0007669"/>
    <property type="project" value="UniProtKB-KW"/>
</dbReference>
<feature type="region of interest" description="Disordered" evidence="3">
    <location>
        <begin position="356"/>
        <end position="637"/>
    </location>
</feature>
<dbReference type="PRINTS" id="PR00401">
    <property type="entry name" value="SH2DOMAIN"/>
</dbReference>
<protein>
    <recommendedName>
        <fullName evidence="8">SH2 domain-containing protein</fullName>
    </recommendedName>
</protein>
<dbReference type="InterPro" id="IPR036964">
    <property type="entry name" value="RASGEF_cat_dom_sf"/>
</dbReference>
<dbReference type="Gene3D" id="1.10.840.10">
    <property type="entry name" value="Ras guanine-nucleotide exchange factors catalytic domain"/>
    <property type="match status" value="1"/>
</dbReference>
<accession>A0A3M6TBA0</accession>
<dbReference type="AlphaFoldDB" id="A0A3M6TBA0"/>
<dbReference type="SUPFAM" id="SSF55550">
    <property type="entry name" value="SH2 domain"/>
    <property type="match status" value="1"/>
</dbReference>
<feature type="domain" description="SH2" evidence="4">
    <location>
        <begin position="120"/>
        <end position="218"/>
    </location>
</feature>
<feature type="compositionally biased region" description="Basic and acidic residues" evidence="3">
    <location>
        <begin position="364"/>
        <end position="409"/>
    </location>
</feature>
<proteinExistence type="predicted"/>
<dbReference type="Pfam" id="PF00017">
    <property type="entry name" value="SH2"/>
    <property type="match status" value="1"/>
</dbReference>
<organism evidence="6 7">
    <name type="scientific">Pocillopora damicornis</name>
    <name type="common">Cauliflower coral</name>
    <name type="synonym">Millepora damicornis</name>
    <dbReference type="NCBI Taxonomy" id="46731"/>
    <lineage>
        <taxon>Eukaryota</taxon>
        <taxon>Metazoa</taxon>
        <taxon>Cnidaria</taxon>
        <taxon>Anthozoa</taxon>
        <taxon>Hexacorallia</taxon>
        <taxon>Scleractinia</taxon>
        <taxon>Astrocoeniina</taxon>
        <taxon>Pocilloporidae</taxon>
        <taxon>Pocillopora</taxon>
    </lineage>
</organism>